<dbReference type="Proteomes" id="UP000800092">
    <property type="component" value="Unassembled WGS sequence"/>
</dbReference>
<sequence>MAKDSNEDVSPSAKAKPKKARRKLYESSETAQKTEPLSKEIISDSDDNSEAANANPHENAGDEGAQSQKTQKNEVTDPTPPSAKDDSEGSSSAKGEDDQIVPSQPAADQQSRQSNHQKEAGSQNDDRNKSQQGVKRKVPHQDQESTSNRAPRFQPPKGFEPVKPPKISSTPSLRPLSPSNLQGKQLWHITAPAKVPMSAIHEIAFDKAMNGQPVLNHKGTSYGVRLSNEPEFKDVRLLVPSERGDSLKAVQSSMAETVHIHQLLEVADTSFTPKMELKGTGAASCMRLPRSKPPPKQRKGLKMGYMPSAVAGTSCTIGSSDSEVEEGEAQPNRTDSSQSMQTQVRDRQPKSPEFKKPEKRKREGGNATQQKTKKKTKREDERGKSDGTSKEAVSVPGEMKKQKVEKTGSNSAKESPESGKKAKKKGDGEEAPKKRKKTDKKAEKKVSKSED</sequence>
<dbReference type="PANTHER" id="PTHR28155:SF1">
    <property type="entry name" value="DNA-DIRECTED RNA POLYMERASE I SUBUNIT RPA34.5-DOMAIN-CONTAINING PROTEIN"/>
    <property type="match status" value="1"/>
</dbReference>
<keyword evidence="3" id="KW-1185">Reference proteome</keyword>
<feature type="region of interest" description="Disordered" evidence="1">
    <location>
        <begin position="1"/>
        <end position="179"/>
    </location>
</feature>
<dbReference type="InterPro" id="IPR013240">
    <property type="entry name" value="DNA-dir_RNA_pol1_su_RPA34"/>
</dbReference>
<gene>
    <name evidence="2" type="ORF">EV356DRAFT_528021</name>
</gene>
<feature type="compositionally biased region" description="Basic and acidic residues" evidence="1">
    <location>
        <begin position="344"/>
        <end position="364"/>
    </location>
</feature>
<name>A0A6A6HNH5_VIRVR</name>
<evidence type="ECO:0008006" key="4">
    <source>
        <dbReference type="Google" id="ProtNLM"/>
    </source>
</evidence>
<feature type="compositionally biased region" description="Polar residues" evidence="1">
    <location>
        <begin position="311"/>
        <end position="321"/>
    </location>
</feature>
<reference evidence="2" key="1">
    <citation type="journal article" date="2020" name="Stud. Mycol.">
        <title>101 Dothideomycetes genomes: a test case for predicting lifestyles and emergence of pathogens.</title>
        <authorList>
            <person name="Haridas S."/>
            <person name="Albert R."/>
            <person name="Binder M."/>
            <person name="Bloem J."/>
            <person name="Labutti K."/>
            <person name="Salamov A."/>
            <person name="Andreopoulos B."/>
            <person name="Baker S."/>
            <person name="Barry K."/>
            <person name="Bills G."/>
            <person name="Bluhm B."/>
            <person name="Cannon C."/>
            <person name="Castanera R."/>
            <person name="Culley D."/>
            <person name="Daum C."/>
            <person name="Ezra D."/>
            <person name="Gonzalez J."/>
            <person name="Henrissat B."/>
            <person name="Kuo A."/>
            <person name="Liang C."/>
            <person name="Lipzen A."/>
            <person name="Lutzoni F."/>
            <person name="Magnuson J."/>
            <person name="Mondo S."/>
            <person name="Nolan M."/>
            <person name="Ohm R."/>
            <person name="Pangilinan J."/>
            <person name="Park H.-J."/>
            <person name="Ramirez L."/>
            <person name="Alfaro M."/>
            <person name="Sun H."/>
            <person name="Tritt A."/>
            <person name="Yoshinaga Y."/>
            <person name="Zwiers L.-H."/>
            <person name="Turgeon B."/>
            <person name="Goodwin S."/>
            <person name="Spatafora J."/>
            <person name="Crous P."/>
            <person name="Grigoriev I."/>
        </authorList>
    </citation>
    <scope>NUCLEOTIDE SEQUENCE</scope>
    <source>
        <strain evidence="2">Tuck. ex Michener</strain>
    </source>
</reference>
<dbReference type="Gene3D" id="6.20.250.70">
    <property type="match status" value="1"/>
</dbReference>
<dbReference type="Pfam" id="PF08208">
    <property type="entry name" value="RNA_polI_A34"/>
    <property type="match status" value="1"/>
</dbReference>
<dbReference type="OrthoDB" id="76224at2759"/>
<dbReference type="InterPro" id="IPR053263">
    <property type="entry name" value="Euk_RPA34_RNAP_subunit"/>
</dbReference>
<feature type="compositionally biased region" description="Basic and acidic residues" evidence="1">
    <location>
        <begin position="440"/>
        <end position="451"/>
    </location>
</feature>
<feature type="compositionally biased region" description="Basic and acidic residues" evidence="1">
    <location>
        <begin position="377"/>
        <end position="389"/>
    </location>
</feature>
<dbReference type="EMBL" id="ML991772">
    <property type="protein sequence ID" value="KAF2239422.1"/>
    <property type="molecule type" value="Genomic_DNA"/>
</dbReference>
<feature type="region of interest" description="Disordered" evidence="1">
    <location>
        <begin position="282"/>
        <end position="451"/>
    </location>
</feature>
<feature type="compositionally biased region" description="Basic and acidic residues" evidence="1">
    <location>
        <begin position="116"/>
        <end position="129"/>
    </location>
</feature>
<feature type="compositionally biased region" description="Basic and acidic residues" evidence="1">
    <location>
        <begin position="414"/>
        <end position="432"/>
    </location>
</feature>
<feature type="compositionally biased region" description="Polar residues" evidence="1">
    <location>
        <begin position="331"/>
        <end position="343"/>
    </location>
</feature>
<feature type="compositionally biased region" description="Low complexity" evidence="1">
    <location>
        <begin position="168"/>
        <end position="179"/>
    </location>
</feature>
<dbReference type="AlphaFoldDB" id="A0A6A6HNH5"/>
<organism evidence="2 3">
    <name type="scientific">Viridothelium virens</name>
    <name type="common">Speckled blister lichen</name>
    <name type="synonym">Trypethelium virens</name>
    <dbReference type="NCBI Taxonomy" id="1048519"/>
    <lineage>
        <taxon>Eukaryota</taxon>
        <taxon>Fungi</taxon>
        <taxon>Dikarya</taxon>
        <taxon>Ascomycota</taxon>
        <taxon>Pezizomycotina</taxon>
        <taxon>Dothideomycetes</taxon>
        <taxon>Dothideomycetes incertae sedis</taxon>
        <taxon>Trypetheliales</taxon>
        <taxon>Trypetheliaceae</taxon>
        <taxon>Viridothelium</taxon>
    </lineage>
</organism>
<proteinExistence type="predicted"/>
<evidence type="ECO:0000256" key="1">
    <source>
        <dbReference type="SAM" id="MobiDB-lite"/>
    </source>
</evidence>
<accession>A0A6A6HNH5</accession>
<dbReference type="GO" id="GO:0006360">
    <property type="term" value="P:transcription by RNA polymerase I"/>
    <property type="evidence" value="ECO:0007669"/>
    <property type="project" value="InterPro"/>
</dbReference>
<evidence type="ECO:0000313" key="2">
    <source>
        <dbReference type="EMBL" id="KAF2239422.1"/>
    </source>
</evidence>
<protein>
    <recommendedName>
        <fullName evidence="4">DNA-directed RNA polymerase I subunit RPA34.5</fullName>
    </recommendedName>
</protein>
<dbReference type="PANTHER" id="PTHR28155">
    <property type="entry name" value="ACR243WP"/>
    <property type="match status" value="1"/>
</dbReference>
<evidence type="ECO:0000313" key="3">
    <source>
        <dbReference type="Proteomes" id="UP000800092"/>
    </source>
</evidence>
<feature type="compositionally biased region" description="Basic residues" evidence="1">
    <location>
        <begin position="289"/>
        <end position="301"/>
    </location>
</feature>